<dbReference type="AlphaFoldDB" id="A0A0E9LU67"/>
<dbReference type="Proteomes" id="UP000032900">
    <property type="component" value="Unassembled WGS sequence"/>
</dbReference>
<feature type="domain" description="GH16" evidence="2">
    <location>
        <begin position="34"/>
        <end position="276"/>
    </location>
</feature>
<evidence type="ECO:0000313" key="3">
    <source>
        <dbReference type="EMBL" id="GAO28809.1"/>
    </source>
</evidence>
<proteinExistence type="inferred from homology"/>
<comment type="similarity">
    <text evidence="1">Belongs to the glycosyl hydrolase 16 family.</text>
</comment>
<dbReference type="GO" id="GO:0005975">
    <property type="term" value="P:carbohydrate metabolic process"/>
    <property type="evidence" value="ECO:0007669"/>
    <property type="project" value="InterPro"/>
</dbReference>
<organism evidence="3 4">
    <name type="scientific">Geofilum rubicundum JCM 15548</name>
    <dbReference type="NCBI Taxonomy" id="1236989"/>
    <lineage>
        <taxon>Bacteria</taxon>
        <taxon>Pseudomonadati</taxon>
        <taxon>Bacteroidota</taxon>
        <taxon>Bacteroidia</taxon>
        <taxon>Marinilabiliales</taxon>
        <taxon>Marinilabiliaceae</taxon>
        <taxon>Geofilum</taxon>
    </lineage>
</organism>
<dbReference type="InterPro" id="IPR050546">
    <property type="entry name" value="Glycosyl_Hydrlase_16"/>
</dbReference>
<evidence type="ECO:0000259" key="2">
    <source>
        <dbReference type="PROSITE" id="PS51762"/>
    </source>
</evidence>
<dbReference type="GO" id="GO:0004553">
    <property type="term" value="F:hydrolase activity, hydrolyzing O-glycosyl compounds"/>
    <property type="evidence" value="ECO:0007669"/>
    <property type="project" value="InterPro"/>
</dbReference>
<dbReference type="CDD" id="cd08023">
    <property type="entry name" value="GH16_laminarinase_like"/>
    <property type="match status" value="1"/>
</dbReference>
<dbReference type="InterPro" id="IPR013320">
    <property type="entry name" value="ConA-like_dom_sf"/>
</dbReference>
<dbReference type="EMBL" id="BAZW01000004">
    <property type="protein sequence ID" value="GAO28809.1"/>
    <property type="molecule type" value="Genomic_DNA"/>
</dbReference>
<comment type="caution">
    <text evidence="3">The sequence shown here is derived from an EMBL/GenBank/DDBJ whole genome shotgun (WGS) entry which is preliminary data.</text>
</comment>
<gene>
    <name evidence="3" type="ORF">JCM15548_1940</name>
</gene>
<dbReference type="PANTHER" id="PTHR10963:SF55">
    <property type="entry name" value="GLYCOSIDE HYDROLASE FAMILY 16 PROTEIN"/>
    <property type="match status" value="1"/>
</dbReference>
<accession>A0A0E9LU67</accession>
<protein>
    <submittedName>
        <fullName evidence="3">Beta-glucanase</fullName>
    </submittedName>
</protein>
<dbReference type="SUPFAM" id="SSF49899">
    <property type="entry name" value="Concanavalin A-like lectins/glucanases"/>
    <property type="match status" value="1"/>
</dbReference>
<evidence type="ECO:0000256" key="1">
    <source>
        <dbReference type="ARBA" id="ARBA00006865"/>
    </source>
</evidence>
<evidence type="ECO:0000313" key="4">
    <source>
        <dbReference type="Proteomes" id="UP000032900"/>
    </source>
</evidence>
<dbReference type="PROSITE" id="PS51257">
    <property type="entry name" value="PROKAR_LIPOPROTEIN"/>
    <property type="match status" value="1"/>
</dbReference>
<sequence length="276" mass="31888">MWYNLKRIRLLAMVSIIPVSLVILMGSCHQGDTTDWKLVWSEEFDYEGLPDQAKWNYDTVGNAYGWGNRELQFYTTERDSNAFVDGKYLHITAHNEHFKGFNYTSARLTTKEKGDWLYGRVEVKAKVAGGRGIWPAIWMLPTDWEYGGWPQSGEIDIMEHVGYDPDSIFTTVHTEAFNHNLNTQVGLGTYVPDCEDSFYVYAIEWEEDRIDFFIDDNLVFTFNNSGNGPDEWPFDKRFHLILNVAVGGNWGGLHGVDDTIFPTSMVVDYVRVYERK</sequence>
<dbReference type="Gene3D" id="2.60.120.200">
    <property type="match status" value="1"/>
</dbReference>
<dbReference type="Pfam" id="PF00722">
    <property type="entry name" value="Glyco_hydro_16"/>
    <property type="match status" value="1"/>
</dbReference>
<reference evidence="3 4" key="1">
    <citation type="journal article" date="2015" name="Microbes Environ.">
        <title>Distribution and evolution of nitrogen fixation genes in the phylum bacteroidetes.</title>
        <authorList>
            <person name="Inoue J."/>
            <person name="Oshima K."/>
            <person name="Suda W."/>
            <person name="Sakamoto M."/>
            <person name="Iino T."/>
            <person name="Noda S."/>
            <person name="Hongoh Y."/>
            <person name="Hattori M."/>
            <person name="Ohkuma M."/>
        </authorList>
    </citation>
    <scope>NUCLEOTIDE SEQUENCE [LARGE SCALE GENOMIC DNA]</scope>
    <source>
        <strain evidence="3">JCM 15548</strain>
    </source>
</reference>
<dbReference type="OrthoDB" id="9809583at2"/>
<dbReference type="STRING" id="1236989.JCM15548_1940"/>
<dbReference type="PROSITE" id="PS51762">
    <property type="entry name" value="GH16_2"/>
    <property type="match status" value="1"/>
</dbReference>
<dbReference type="PANTHER" id="PTHR10963">
    <property type="entry name" value="GLYCOSYL HYDROLASE-RELATED"/>
    <property type="match status" value="1"/>
</dbReference>
<name>A0A0E9LU67_9BACT</name>
<dbReference type="InterPro" id="IPR000757">
    <property type="entry name" value="Beta-glucanase-like"/>
</dbReference>
<keyword evidence="4" id="KW-1185">Reference proteome</keyword>